<dbReference type="Gene3D" id="3.40.50.1820">
    <property type="entry name" value="alpha/beta hydrolase"/>
    <property type="match status" value="1"/>
</dbReference>
<dbReference type="SUPFAM" id="SSF82171">
    <property type="entry name" value="DPP6 N-terminal domain-like"/>
    <property type="match status" value="1"/>
</dbReference>
<evidence type="ECO:0000256" key="1">
    <source>
        <dbReference type="ARBA" id="ARBA00022801"/>
    </source>
</evidence>
<evidence type="ECO:0000256" key="3">
    <source>
        <dbReference type="SAM" id="MobiDB-lite"/>
    </source>
</evidence>
<feature type="compositionally biased region" description="Basic and acidic residues" evidence="3">
    <location>
        <begin position="129"/>
        <end position="142"/>
    </location>
</feature>
<name>A0A538SBV0_UNCEI</name>
<dbReference type="Proteomes" id="UP000320184">
    <property type="component" value="Unassembled WGS sequence"/>
</dbReference>
<organism evidence="5 6">
    <name type="scientific">Eiseniibacteriota bacterium</name>
    <dbReference type="NCBI Taxonomy" id="2212470"/>
    <lineage>
        <taxon>Bacteria</taxon>
        <taxon>Candidatus Eiseniibacteriota</taxon>
    </lineage>
</organism>
<evidence type="ECO:0000313" key="5">
    <source>
        <dbReference type="EMBL" id="TMQ48855.1"/>
    </source>
</evidence>
<feature type="region of interest" description="Disordered" evidence="3">
    <location>
        <begin position="704"/>
        <end position="726"/>
    </location>
</feature>
<dbReference type="InterPro" id="IPR029058">
    <property type="entry name" value="AB_hydrolase_fold"/>
</dbReference>
<evidence type="ECO:0000259" key="4">
    <source>
        <dbReference type="Pfam" id="PF00326"/>
    </source>
</evidence>
<dbReference type="InterPro" id="IPR015943">
    <property type="entry name" value="WD40/YVTN_repeat-like_dom_sf"/>
</dbReference>
<evidence type="ECO:0000313" key="6">
    <source>
        <dbReference type="Proteomes" id="UP000320184"/>
    </source>
</evidence>
<dbReference type="Gene3D" id="2.130.10.10">
    <property type="entry name" value="YVTN repeat-like/Quinoprotein amine dehydrogenase"/>
    <property type="match status" value="1"/>
</dbReference>
<accession>A0A538SBV0</accession>
<dbReference type="GO" id="GO:0006508">
    <property type="term" value="P:proteolysis"/>
    <property type="evidence" value="ECO:0007669"/>
    <property type="project" value="InterPro"/>
</dbReference>
<feature type="domain" description="Peptidase S9 prolyl oligopeptidase catalytic" evidence="4">
    <location>
        <begin position="502"/>
        <end position="699"/>
    </location>
</feature>
<dbReference type="EMBL" id="VBOT01000132">
    <property type="protein sequence ID" value="TMQ48855.1"/>
    <property type="molecule type" value="Genomic_DNA"/>
</dbReference>
<dbReference type="PANTHER" id="PTHR42776">
    <property type="entry name" value="SERINE PEPTIDASE S9 FAMILY MEMBER"/>
    <property type="match status" value="1"/>
</dbReference>
<feature type="region of interest" description="Disordered" evidence="3">
    <location>
        <begin position="189"/>
        <end position="211"/>
    </location>
</feature>
<dbReference type="InterPro" id="IPR011042">
    <property type="entry name" value="6-blade_b-propeller_TolB-like"/>
</dbReference>
<sequence>MLADPGGPWLSPEPRPHAPHGGAVMLLRSLPLTVAALALLAVPIRAADKPWTSDDILALKTVADPEVSPDGRWVAYVVSELNEDKNDYQTDVWLVPTFGGEARRLTASQVLDENPRWSPDGRTIAFLSERPRPGAKKDEAGAKESPGADEGKRQIWLIRPDGGEATLLSDAKGGVSEFQWSPDGKAIAYLSREPKSDERRKQEKDKDDAWTPSMMYPWNRLWVMDVQTRKATQLTSGDVHVTGFSFSPDGKRLAIATQPTPLIPDNFNSDLFVISASGGKPAPLVRQKGEDMDPRWSPDGRWIAFVSQDGKTSEWYTNTSVCVVAAAGGPTRNLTASFDERAVAPPGGLMWSPDGRRVGFQAPQRTAQHLFWASVEGSVEPLTSGPEMNGSSSLDASGQVVAFLREDSEHPREVYRLRLPDGTPERLTDTNPQTRQLPSFKKELITWKGADGWDIEGLLIYPAGARASNARRVPLILNVHGGPAGTHSNICTVASRVYPWPLFAQKGYAILLPNPRGSGGYGEKFREANVRDWAGKDYEDLMAGVDALIARGIADKNRMAVCGWSYGGYMTSNIVTKTDRFRAAVVGAGVTDMVSMAGTCDIPDFNRSYFAAWPWEDPQVFVDHSAVLHAGNVRTPTLLVHGQSDERVPTSQGWEFYTALRKVGVPTDLLLLPRQPHGPREPKLLKACQEWHLNWINKYTLGAPPPPRPSAHPVATAARSAGTEQR</sequence>
<dbReference type="InterPro" id="IPR001375">
    <property type="entry name" value="Peptidase_S9_cat"/>
</dbReference>
<dbReference type="Gene3D" id="2.120.10.30">
    <property type="entry name" value="TolB, C-terminal domain"/>
    <property type="match status" value="2"/>
</dbReference>
<gene>
    <name evidence="5" type="ORF">E6K73_11035</name>
</gene>
<keyword evidence="2" id="KW-0645">Protease</keyword>
<proteinExistence type="predicted"/>
<protein>
    <submittedName>
        <fullName evidence="5">S9 family peptidase</fullName>
    </submittedName>
</protein>
<keyword evidence="1" id="KW-0378">Hydrolase</keyword>
<evidence type="ECO:0000256" key="2">
    <source>
        <dbReference type="ARBA" id="ARBA00022825"/>
    </source>
</evidence>
<dbReference type="SUPFAM" id="SSF53474">
    <property type="entry name" value="alpha/beta-Hydrolases"/>
    <property type="match status" value="1"/>
</dbReference>
<feature type="region of interest" description="Disordered" evidence="3">
    <location>
        <begin position="128"/>
        <end position="153"/>
    </location>
</feature>
<dbReference type="AlphaFoldDB" id="A0A538SBV0"/>
<dbReference type="Pfam" id="PF00326">
    <property type="entry name" value="Peptidase_S9"/>
    <property type="match status" value="1"/>
</dbReference>
<dbReference type="InterPro" id="IPR011659">
    <property type="entry name" value="WD40"/>
</dbReference>
<reference evidence="5 6" key="1">
    <citation type="journal article" date="2019" name="Nat. Microbiol.">
        <title>Mediterranean grassland soil C-N compound turnover is dependent on rainfall and depth, and is mediated by genomically divergent microorganisms.</title>
        <authorList>
            <person name="Diamond S."/>
            <person name="Andeer P.F."/>
            <person name="Li Z."/>
            <person name="Crits-Christoph A."/>
            <person name="Burstein D."/>
            <person name="Anantharaman K."/>
            <person name="Lane K.R."/>
            <person name="Thomas B.C."/>
            <person name="Pan C."/>
            <person name="Northen T.R."/>
            <person name="Banfield J.F."/>
        </authorList>
    </citation>
    <scope>NUCLEOTIDE SEQUENCE [LARGE SCALE GENOMIC DNA]</scope>
    <source>
        <strain evidence="5">WS_3</strain>
    </source>
</reference>
<comment type="caution">
    <text evidence="5">The sequence shown here is derived from an EMBL/GenBank/DDBJ whole genome shotgun (WGS) entry which is preliminary data.</text>
</comment>
<feature type="compositionally biased region" description="Basic and acidic residues" evidence="3">
    <location>
        <begin position="192"/>
        <end position="209"/>
    </location>
</feature>
<dbReference type="GO" id="GO:0004252">
    <property type="term" value="F:serine-type endopeptidase activity"/>
    <property type="evidence" value="ECO:0007669"/>
    <property type="project" value="TreeGrafter"/>
</dbReference>
<dbReference type="Pfam" id="PF07676">
    <property type="entry name" value="PD40"/>
    <property type="match status" value="4"/>
</dbReference>
<keyword evidence="2" id="KW-0720">Serine protease</keyword>
<dbReference type="PANTHER" id="PTHR42776:SF27">
    <property type="entry name" value="DIPEPTIDYL PEPTIDASE FAMILY MEMBER 6"/>
    <property type="match status" value="1"/>
</dbReference>